<name>A0AA86T159_9BACT</name>
<proteinExistence type="predicted"/>
<dbReference type="Gene3D" id="3.30.160.250">
    <property type="match status" value="1"/>
</dbReference>
<protein>
    <recommendedName>
        <fullName evidence="3">HicB-like antitoxin of toxin-antitoxin system domain-containing protein</fullName>
    </recommendedName>
</protein>
<keyword evidence="2" id="KW-1185">Reference proteome</keyword>
<dbReference type="EMBL" id="OX365700">
    <property type="protein sequence ID" value="CAI4030034.1"/>
    <property type="molecule type" value="Genomic_DNA"/>
</dbReference>
<dbReference type="RefSeq" id="WP_289267040.1">
    <property type="nucleotide sequence ID" value="NZ_OX365700.1"/>
</dbReference>
<reference evidence="1" key="1">
    <citation type="submission" date="2022-10" db="EMBL/GenBank/DDBJ databases">
        <authorList>
            <person name="Koch H."/>
        </authorList>
    </citation>
    <scope>NUCLEOTIDE SEQUENCE</scope>
    <source>
        <strain evidence="1">DNF</strain>
    </source>
</reference>
<dbReference type="KEGG" id="nti:DNFV4_00458"/>
<dbReference type="Proteomes" id="UP001179121">
    <property type="component" value="Chromosome"/>
</dbReference>
<sequence>MTFYHFEIVVEKESDDVGYAAYSPTLPGCFSNGKTIEEAGGISAKPSNST</sequence>
<accession>A0AA86T159</accession>
<organism evidence="1 2">
    <name type="scientific">Nitrospira tepida</name>
    <dbReference type="NCBI Taxonomy" id="2973512"/>
    <lineage>
        <taxon>Bacteria</taxon>
        <taxon>Pseudomonadati</taxon>
        <taxon>Nitrospirota</taxon>
        <taxon>Nitrospiria</taxon>
        <taxon>Nitrospirales</taxon>
        <taxon>Nitrospiraceae</taxon>
        <taxon>Nitrospira</taxon>
    </lineage>
</organism>
<evidence type="ECO:0000313" key="1">
    <source>
        <dbReference type="EMBL" id="CAI4030034.1"/>
    </source>
</evidence>
<gene>
    <name evidence="1" type="ORF">DNFV4_00458</name>
</gene>
<evidence type="ECO:0000313" key="2">
    <source>
        <dbReference type="Proteomes" id="UP001179121"/>
    </source>
</evidence>
<dbReference type="InterPro" id="IPR035069">
    <property type="entry name" value="TTHA1013/TTHA0281-like"/>
</dbReference>
<evidence type="ECO:0008006" key="3">
    <source>
        <dbReference type="Google" id="ProtNLM"/>
    </source>
</evidence>
<dbReference type="AlphaFoldDB" id="A0AA86T159"/>
<dbReference type="SUPFAM" id="SSF143100">
    <property type="entry name" value="TTHA1013/TTHA0281-like"/>
    <property type="match status" value="1"/>
</dbReference>